<feature type="compositionally biased region" description="Low complexity" evidence="1">
    <location>
        <begin position="254"/>
        <end position="272"/>
    </location>
</feature>
<reference evidence="3" key="1">
    <citation type="journal article" date="2020" name="Stud. Mycol.">
        <title>101 Dothideomycetes genomes: A test case for predicting lifestyles and emergence of pathogens.</title>
        <authorList>
            <person name="Haridas S."/>
            <person name="Albert R."/>
            <person name="Binder M."/>
            <person name="Bloem J."/>
            <person name="LaButti K."/>
            <person name="Salamov A."/>
            <person name="Andreopoulos B."/>
            <person name="Baker S."/>
            <person name="Barry K."/>
            <person name="Bills G."/>
            <person name="Bluhm B."/>
            <person name="Cannon C."/>
            <person name="Castanera R."/>
            <person name="Culley D."/>
            <person name="Daum C."/>
            <person name="Ezra D."/>
            <person name="Gonzalez J."/>
            <person name="Henrissat B."/>
            <person name="Kuo A."/>
            <person name="Liang C."/>
            <person name="Lipzen A."/>
            <person name="Lutzoni F."/>
            <person name="Magnuson J."/>
            <person name="Mondo S."/>
            <person name="Nolan M."/>
            <person name="Ohm R."/>
            <person name="Pangilinan J."/>
            <person name="Park H.-J."/>
            <person name="Ramirez L."/>
            <person name="Alfaro M."/>
            <person name="Sun H."/>
            <person name="Tritt A."/>
            <person name="Yoshinaga Y."/>
            <person name="Zwiers L.-H."/>
            <person name="Turgeon B."/>
            <person name="Goodwin S."/>
            <person name="Spatafora J."/>
            <person name="Crous P."/>
            <person name="Grigoriev I."/>
        </authorList>
    </citation>
    <scope>NUCLEOTIDE SEQUENCE [LARGE SCALE GENOMIC DNA]</scope>
    <source>
        <strain evidence="3">CBS 304.66</strain>
    </source>
</reference>
<dbReference type="AlphaFoldDB" id="A0A9P4TR27"/>
<protein>
    <submittedName>
        <fullName evidence="2">Uncharacterized protein</fullName>
    </submittedName>
</protein>
<feature type="region of interest" description="Disordered" evidence="1">
    <location>
        <begin position="246"/>
        <end position="275"/>
    </location>
</feature>
<accession>A0A9P4TR27</accession>
<evidence type="ECO:0000313" key="3">
    <source>
        <dbReference type="Proteomes" id="UP000800093"/>
    </source>
</evidence>
<dbReference type="Proteomes" id="UP000800093">
    <property type="component" value="Unassembled WGS sequence"/>
</dbReference>
<evidence type="ECO:0000256" key="1">
    <source>
        <dbReference type="SAM" id="MobiDB-lite"/>
    </source>
</evidence>
<keyword evidence="3" id="KW-1185">Reference proteome</keyword>
<dbReference type="OrthoDB" id="3920481at2759"/>
<comment type="caution">
    <text evidence="2">The sequence shown here is derived from an EMBL/GenBank/DDBJ whole genome shotgun (WGS) entry which is preliminary data.</text>
</comment>
<organism evidence="2 3">
    <name type="scientific">Lojkania enalia</name>
    <dbReference type="NCBI Taxonomy" id="147567"/>
    <lineage>
        <taxon>Eukaryota</taxon>
        <taxon>Fungi</taxon>
        <taxon>Dikarya</taxon>
        <taxon>Ascomycota</taxon>
        <taxon>Pezizomycotina</taxon>
        <taxon>Dothideomycetes</taxon>
        <taxon>Pleosporomycetidae</taxon>
        <taxon>Pleosporales</taxon>
        <taxon>Pleosporales incertae sedis</taxon>
        <taxon>Lojkania</taxon>
    </lineage>
</organism>
<evidence type="ECO:0000313" key="2">
    <source>
        <dbReference type="EMBL" id="KAF2271086.1"/>
    </source>
</evidence>
<dbReference type="EMBL" id="ML986578">
    <property type="protein sequence ID" value="KAF2271086.1"/>
    <property type="molecule type" value="Genomic_DNA"/>
</dbReference>
<proteinExistence type="predicted"/>
<name>A0A9P4TR27_9PLEO</name>
<gene>
    <name evidence="2" type="ORF">CC78DRAFT_563647</name>
</gene>
<sequence length="316" mass="33950">MPWRGPEFAESHGDILESESRTDGNGGAWSGGAVDGVYLSDNWCGRRSRLLGARRSPRRSTSWQGIAQRWDHDGQRMAFQIAMFGNGWAAADWPGRVVGGRVHGSPSASSLSPSPDREWECDRTCNYPASLVCSSALFCPFPRRTQHRGRLGHCTYNPGAILVDSQSLSLESPTCYFSIAPVPSAAHFSVETPSTTPLSHYCAETFAEPTNPLLALRPLPVQYHPSSAVMEASKLLQLQTAAAHARPSARPVQSSVSTSTSSTSSASSSQCSSPPPLMLCCARCRRSAVGPSGMVKFGTNLYYCTHCADMVGYNAG</sequence>